<protein>
    <recommendedName>
        <fullName evidence="7">DUF4124 domain-containing protein</fullName>
    </recommendedName>
</protein>
<sequence>MRRLIWLAIGLLPGHALADDMVIYRCTSASDVQTIQRMPCPEGSTQRVQRVADPARTAPAAATPDAPPPSARALPTSPPTSTPSVPTAASASPRAGEERPIMEARMVDSAEGDTILDSATLHQRGEGAATDKDAPAKPPLPAIFQCVDTQGGSYLHEYEAAPGRCELLNIQGLGGATPVNAASCEVVSDRCTEVTEAQRCGSWQQRFRDARGRERFVAPENQQAARGERERLQAVLEASNCPVPQ</sequence>
<evidence type="ECO:0000313" key="4">
    <source>
        <dbReference type="EMBL" id="MBM9938200.1"/>
    </source>
</evidence>
<evidence type="ECO:0000256" key="2">
    <source>
        <dbReference type="SAM" id="SignalP"/>
    </source>
</evidence>
<organism evidence="3 6">
    <name type="scientific">Stenotrophomonas lactitubi</name>
    <dbReference type="NCBI Taxonomy" id="2045214"/>
    <lineage>
        <taxon>Bacteria</taxon>
        <taxon>Pseudomonadati</taxon>
        <taxon>Pseudomonadota</taxon>
        <taxon>Gammaproteobacteria</taxon>
        <taxon>Lysobacterales</taxon>
        <taxon>Lysobacteraceae</taxon>
        <taxon>Stenotrophomonas</taxon>
    </lineage>
</organism>
<feature type="region of interest" description="Disordered" evidence="1">
    <location>
        <begin position="37"/>
        <end position="100"/>
    </location>
</feature>
<evidence type="ECO:0000313" key="6">
    <source>
        <dbReference type="Proteomes" id="UP000784064"/>
    </source>
</evidence>
<name>A0AAW4GHP1_9GAMM</name>
<keyword evidence="2" id="KW-0732">Signal</keyword>
<reference evidence="3" key="2">
    <citation type="submission" date="2021-01" db="EMBL/GenBank/DDBJ databases">
        <authorList>
            <person name="Yu Y."/>
        </authorList>
    </citation>
    <scope>NUCLEOTIDE SEQUENCE</scope>
    <source>
        <strain evidence="3">As-5</strain>
        <strain evidence="4">As-6</strain>
    </source>
</reference>
<comment type="caution">
    <text evidence="3">The sequence shown here is derived from an EMBL/GenBank/DDBJ whole genome shotgun (WGS) entry which is preliminary data.</text>
</comment>
<dbReference type="Proteomes" id="UP000749453">
    <property type="component" value="Unassembled WGS sequence"/>
</dbReference>
<feature type="compositionally biased region" description="Pro residues" evidence="1">
    <location>
        <begin position="65"/>
        <end position="81"/>
    </location>
</feature>
<dbReference type="EMBL" id="JAFFTB010000014">
    <property type="protein sequence ID" value="MBM9938200.1"/>
    <property type="molecule type" value="Genomic_DNA"/>
</dbReference>
<evidence type="ECO:0000313" key="5">
    <source>
        <dbReference type="Proteomes" id="UP000749453"/>
    </source>
</evidence>
<feature type="compositionally biased region" description="Low complexity" evidence="1">
    <location>
        <begin position="82"/>
        <end position="94"/>
    </location>
</feature>
<keyword evidence="5" id="KW-1185">Reference proteome</keyword>
<evidence type="ECO:0000256" key="1">
    <source>
        <dbReference type="SAM" id="MobiDB-lite"/>
    </source>
</evidence>
<dbReference type="EMBL" id="JAFFTA010000016">
    <property type="protein sequence ID" value="MBM9913720.1"/>
    <property type="molecule type" value="Genomic_DNA"/>
</dbReference>
<dbReference type="AlphaFoldDB" id="A0AAW4GHP1"/>
<dbReference type="RefSeq" id="WP_180165380.1">
    <property type="nucleotide sequence ID" value="NZ_JAFFTA010000016.1"/>
</dbReference>
<evidence type="ECO:0008006" key="7">
    <source>
        <dbReference type="Google" id="ProtNLM"/>
    </source>
</evidence>
<feature type="chain" id="PRO_5043487197" description="DUF4124 domain-containing protein" evidence="2">
    <location>
        <begin position="19"/>
        <end position="245"/>
    </location>
</feature>
<dbReference type="Proteomes" id="UP000784064">
    <property type="component" value="Unassembled WGS sequence"/>
</dbReference>
<feature type="compositionally biased region" description="Low complexity" evidence="1">
    <location>
        <begin position="52"/>
        <end position="64"/>
    </location>
</feature>
<evidence type="ECO:0000313" key="3">
    <source>
        <dbReference type="EMBL" id="MBM9913720.1"/>
    </source>
</evidence>
<gene>
    <name evidence="3" type="ORF">JJW18_09575</name>
    <name evidence="4" type="ORF">JJW19_08605</name>
</gene>
<proteinExistence type="predicted"/>
<feature type="signal peptide" evidence="2">
    <location>
        <begin position="1"/>
        <end position="18"/>
    </location>
</feature>
<reference evidence="5" key="1">
    <citation type="submission" date="2021-01" db="EMBL/GenBank/DDBJ databases">
        <title>Stenotrophomonas maltophilia.</title>
        <authorList>
            <person name="Yu Y."/>
        </authorList>
    </citation>
    <scope>NUCLEOTIDE SEQUENCE [LARGE SCALE GENOMIC DNA]</scope>
    <source>
        <strain evidence="5">As-6</strain>
    </source>
</reference>
<accession>A0AAW4GHP1</accession>